<accession>A0A8J2LG96</accession>
<sequence length="1064" mass="117871">MRSGSSSQKAGLAFANNVHLDILKSSGGEGPANIIEAYLEGQRQTGNKERTGNEADVLLVLDDGVIPAHAAILSGSSPFFNSIFEMQGFILSPIREILMPEFPLRIMRKVIGLLYNDHVYLKSEKEAEEVRNLLSCLGINLHSKLHSSKLAKYCTRAVIDEVKVLPKSTKVEIFGQAVVLSSVEGPSGEEVSSSIKGPKSPLRSVTTLVKSPKCLLKSPNFARRTPKSSTVLPVRVQRGKVFELEDTSASESESVAESDSDYSDSDIFCDDSKSQSMKNNSLKVDTAKLAKGNTVATKPVSILVENLMPGILTKINRRISEGNKRLAIPNVPIKLEKSLDDSDTSTDYDADEDRFKNREWFLSEAKRCQKCKMDHETPAVASGCLTGHSRLRCYFCFRVPCQNIANDEYPRLLILVRWEGWALQSFTIAPEVRRLNISEESKHCDNLKADRDHLKFTWTVKSFRSFLTKFNNFNSWVFNIEHIKMSNSENSTPGRTSATVSNKELGKSSTIRTRSRQQLTKWKVDEMKAASNALQKKAIAQLGQVMRATPTRGAIAYALGKDLFLVLRYLPAGVMSRINNFFPTQQVNLSTDPSGSGNSLMQPDSGPPTSSSSSSGSPNVLGDLYNKASSYAAASASFTTASIKDKVWNRNLSSTGSSPDLPDKPKTEKDLSQKSPPQRTVTTPKKKVVEKSQESDGLEWAMDPDLKPFLQDMATEWKNVQARTRYLVSKLVSVVDEENKSKMQYLEDLYRHVDQYRESRTTAIECGAVKNLLKIVRNESNDACLMNCARETLAVLGCNPPVKGQGIKVLSIDGGGVRGLVAIEVLRMIEQRTGKKVHELFDYICGVSTGSILAFLIGAHRRTLGECESLYKQLSQEIFNQNTFIGAGNLFWSHSYYNTAAWEKILRKHIGETPLITLARDPDLPRVAAISTVVNQERVYPYVFRTYAFKPSIRSRYTGGSRYEMWEAVRASAAAPTYFEEIRLGNNLHQDGGVLVNNPTSVALSEAKSLWEGQPLQCVMSLGTGQTFSSRKNPNLSDLIPPDTANPKSPSSLSWKDSIHISAK</sequence>
<feature type="region of interest" description="Disordered" evidence="4">
    <location>
        <begin position="589"/>
        <end position="618"/>
    </location>
</feature>
<feature type="compositionally biased region" description="Polar residues" evidence="4">
    <location>
        <begin position="1046"/>
        <end position="1055"/>
    </location>
</feature>
<feature type="region of interest" description="Disordered" evidence="4">
    <location>
        <begin position="488"/>
        <end position="512"/>
    </location>
</feature>
<feature type="active site" description="Proton acceptor" evidence="3">
    <location>
        <position position="991"/>
    </location>
</feature>
<dbReference type="SMART" id="SM00225">
    <property type="entry name" value="BTB"/>
    <property type="match status" value="1"/>
</dbReference>
<feature type="domain" description="BTB" evidence="5">
    <location>
        <begin position="55"/>
        <end position="123"/>
    </location>
</feature>
<keyword evidence="3" id="KW-0443">Lipid metabolism</keyword>
<feature type="region of interest" description="Disordered" evidence="4">
    <location>
        <begin position="245"/>
        <end position="264"/>
    </location>
</feature>
<dbReference type="InterPro" id="IPR000210">
    <property type="entry name" value="BTB/POZ_dom"/>
</dbReference>
<evidence type="ECO:0000256" key="3">
    <source>
        <dbReference type="PROSITE-ProRule" id="PRU01161"/>
    </source>
</evidence>
<evidence type="ECO:0000313" key="8">
    <source>
        <dbReference type="Proteomes" id="UP000708208"/>
    </source>
</evidence>
<dbReference type="GO" id="GO:0047499">
    <property type="term" value="F:calcium-independent phospholipase A2 activity"/>
    <property type="evidence" value="ECO:0007669"/>
    <property type="project" value="TreeGrafter"/>
</dbReference>
<dbReference type="GO" id="GO:0016020">
    <property type="term" value="C:membrane"/>
    <property type="evidence" value="ECO:0007669"/>
    <property type="project" value="TreeGrafter"/>
</dbReference>
<evidence type="ECO:0000259" key="6">
    <source>
        <dbReference type="PROSITE" id="PS51635"/>
    </source>
</evidence>
<evidence type="ECO:0000313" key="7">
    <source>
        <dbReference type="EMBL" id="CAG7831143.1"/>
    </source>
</evidence>
<dbReference type="OrthoDB" id="630895at2759"/>
<dbReference type="AlphaFoldDB" id="A0A8J2LG96"/>
<reference evidence="7" key="1">
    <citation type="submission" date="2021-06" db="EMBL/GenBank/DDBJ databases">
        <authorList>
            <person name="Hodson N. C."/>
            <person name="Mongue J. A."/>
            <person name="Jaron S. K."/>
        </authorList>
    </citation>
    <scope>NUCLEOTIDE SEQUENCE</scope>
</reference>
<gene>
    <name evidence="7" type="ORF">AFUS01_LOCUS40899</name>
</gene>
<feature type="compositionally biased region" description="Polar residues" evidence="4">
    <location>
        <begin position="589"/>
        <end position="602"/>
    </location>
</feature>
<dbReference type="EMBL" id="CAJVCH010558974">
    <property type="protein sequence ID" value="CAG7831143.1"/>
    <property type="molecule type" value="Genomic_DNA"/>
</dbReference>
<feature type="short sequence motif" description="DGA/G" evidence="3">
    <location>
        <begin position="991"/>
        <end position="993"/>
    </location>
</feature>
<dbReference type="Proteomes" id="UP000708208">
    <property type="component" value="Unassembled WGS sequence"/>
</dbReference>
<evidence type="ECO:0000256" key="1">
    <source>
        <dbReference type="ARBA" id="ARBA00022801"/>
    </source>
</evidence>
<feature type="region of interest" description="Disordered" evidence="4">
    <location>
        <begin position="653"/>
        <end position="697"/>
    </location>
</feature>
<dbReference type="PROSITE" id="PS50097">
    <property type="entry name" value="BTB"/>
    <property type="match status" value="1"/>
</dbReference>
<dbReference type="PANTHER" id="PTHR24185:SF1">
    <property type="entry name" value="CALCIUM-INDEPENDENT PHOSPHOLIPASE A2-GAMMA"/>
    <property type="match status" value="1"/>
</dbReference>
<feature type="active site" description="Nucleophile" evidence="3">
    <location>
        <position position="848"/>
    </location>
</feature>
<feature type="compositionally biased region" description="Basic and acidic residues" evidence="4">
    <location>
        <begin position="661"/>
        <end position="672"/>
    </location>
</feature>
<comment type="caution">
    <text evidence="7">The sequence shown here is derived from an EMBL/GenBank/DDBJ whole genome shotgun (WGS) entry which is preliminary data.</text>
</comment>
<dbReference type="PROSITE" id="PS51635">
    <property type="entry name" value="PNPLA"/>
    <property type="match status" value="1"/>
</dbReference>
<dbReference type="Pfam" id="PF00651">
    <property type="entry name" value="BTB"/>
    <property type="match status" value="1"/>
</dbReference>
<keyword evidence="2 3" id="KW-0442">Lipid degradation</keyword>
<feature type="short sequence motif" description="GXSXG" evidence="3">
    <location>
        <begin position="846"/>
        <end position="850"/>
    </location>
</feature>
<feature type="region of interest" description="Disordered" evidence="4">
    <location>
        <begin position="1029"/>
        <end position="1064"/>
    </location>
</feature>
<name>A0A8J2LG96_9HEXA</name>
<protein>
    <submittedName>
        <fullName evidence="7">Uncharacterized protein</fullName>
    </submittedName>
</protein>
<evidence type="ECO:0000256" key="4">
    <source>
        <dbReference type="SAM" id="MobiDB-lite"/>
    </source>
</evidence>
<dbReference type="InterPro" id="IPR002641">
    <property type="entry name" value="PNPLA_dom"/>
</dbReference>
<feature type="compositionally biased region" description="Low complexity" evidence="4">
    <location>
        <begin position="607"/>
        <end position="618"/>
    </location>
</feature>
<proteinExistence type="predicted"/>
<evidence type="ECO:0000259" key="5">
    <source>
        <dbReference type="PROSITE" id="PS50097"/>
    </source>
</evidence>
<dbReference type="Pfam" id="PF01734">
    <property type="entry name" value="Patatin"/>
    <property type="match status" value="1"/>
</dbReference>
<feature type="domain" description="PNPLA" evidence="6">
    <location>
        <begin position="810"/>
        <end position="1004"/>
    </location>
</feature>
<dbReference type="GO" id="GO:0016042">
    <property type="term" value="P:lipid catabolic process"/>
    <property type="evidence" value="ECO:0007669"/>
    <property type="project" value="UniProtKB-UniRule"/>
</dbReference>
<organism evidence="7 8">
    <name type="scientific">Allacma fusca</name>
    <dbReference type="NCBI Taxonomy" id="39272"/>
    <lineage>
        <taxon>Eukaryota</taxon>
        <taxon>Metazoa</taxon>
        <taxon>Ecdysozoa</taxon>
        <taxon>Arthropoda</taxon>
        <taxon>Hexapoda</taxon>
        <taxon>Collembola</taxon>
        <taxon>Symphypleona</taxon>
        <taxon>Sminthuridae</taxon>
        <taxon>Allacma</taxon>
    </lineage>
</organism>
<evidence type="ECO:0000256" key="2">
    <source>
        <dbReference type="ARBA" id="ARBA00022963"/>
    </source>
</evidence>
<feature type="short sequence motif" description="GXGXXG" evidence="3">
    <location>
        <begin position="814"/>
        <end position="819"/>
    </location>
</feature>
<keyword evidence="1 3" id="KW-0378">Hydrolase</keyword>
<keyword evidence="8" id="KW-1185">Reference proteome</keyword>
<dbReference type="GO" id="GO:0019369">
    <property type="term" value="P:arachidonate metabolic process"/>
    <property type="evidence" value="ECO:0007669"/>
    <property type="project" value="TreeGrafter"/>
</dbReference>
<dbReference type="PANTHER" id="PTHR24185">
    <property type="entry name" value="CALCIUM-INDEPENDENT PHOSPHOLIPASE A2-GAMMA"/>
    <property type="match status" value="1"/>
</dbReference>